<organism evidence="2 3">
    <name type="scientific">Rhodococcus olei</name>
    <dbReference type="NCBI Taxonomy" id="2161675"/>
    <lineage>
        <taxon>Bacteria</taxon>
        <taxon>Bacillati</taxon>
        <taxon>Actinomycetota</taxon>
        <taxon>Actinomycetes</taxon>
        <taxon>Mycobacteriales</taxon>
        <taxon>Nocardiaceae</taxon>
        <taxon>Rhodococcus</taxon>
    </lineage>
</organism>
<dbReference type="Pfam" id="PF02627">
    <property type="entry name" value="CMD"/>
    <property type="match status" value="1"/>
</dbReference>
<dbReference type="Proteomes" id="UP001501183">
    <property type="component" value="Unassembled WGS sequence"/>
</dbReference>
<comment type="caution">
    <text evidence="2">The sequence shown here is derived from an EMBL/GenBank/DDBJ whole genome shotgun (WGS) entry which is preliminary data.</text>
</comment>
<dbReference type="InterPro" id="IPR029032">
    <property type="entry name" value="AhpD-like"/>
</dbReference>
<dbReference type="PANTHER" id="PTHR34846">
    <property type="entry name" value="4-CARBOXYMUCONOLACTONE DECARBOXYLASE FAMILY PROTEIN (AFU_ORTHOLOGUE AFUA_6G11590)"/>
    <property type="match status" value="1"/>
</dbReference>
<accession>A0ABP8P9P0</accession>
<name>A0ABP8P9P0_9NOCA</name>
<evidence type="ECO:0000313" key="2">
    <source>
        <dbReference type="EMBL" id="GAA4482810.1"/>
    </source>
</evidence>
<keyword evidence="3" id="KW-1185">Reference proteome</keyword>
<dbReference type="SUPFAM" id="SSF69118">
    <property type="entry name" value="AhpD-like"/>
    <property type="match status" value="1"/>
</dbReference>
<dbReference type="RefSeq" id="WP_345347268.1">
    <property type="nucleotide sequence ID" value="NZ_BAABFB010000050.1"/>
</dbReference>
<dbReference type="EMBL" id="BAABFB010000050">
    <property type="protein sequence ID" value="GAA4482810.1"/>
    <property type="molecule type" value="Genomic_DNA"/>
</dbReference>
<gene>
    <name evidence="2" type="ORF">GCM10023094_33510</name>
</gene>
<dbReference type="PANTHER" id="PTHR34846:SF5">
    <property type="entry name" value="CARBOXYMUCONOLACTONE DECARBOXYLASE-LIKE DOMAIN-CONTAINING PROTEIN"/>
    <property type="match status" value="1"/>
</dbReference>
<evidence type="ECO:0000313" key="3">
    <source>
        <dbReference type="Proteomes" id="UP001501183"/>
    </source>
</evidence>
<proteinExistence type="predicted"/>
<feature type="domain" description="Carboxymuconolactone decarboxylase-like" evidence="1">
    <location>
        <begin position="163"/>
        <end position="230"/>
    </location>
</feature>
<protein>
    <submittedName>
        <fullName evidence="2">Carboxymuconolactone decarboxylase family protein</fullName>
    </submittedName>
</protein>
<reference evidence="3" key="1">
    <citation type="journal article" date="2019" name="Int. J. Syst. Evol. Microbiol.">
        <title>The Global Catalogue of Microorganisms (GCM) 10K type strain sequencing project: providing services to taxonomists for standard genome sequencing and annotation.</title>
        <authorList>
            <consortium name="The Broad Institute Genomics Platform"/>
            <consortium name="The Broad Institute Genome Sequencing Center for Infectious Disease"/>
            <person name="Wu L."/>
            <person name="Ma J."/>
        </authorList>
    </citation>
    <scope>NUCLEOTIDE SEQUENCE [LARGE SCALE GENOMIC DNA]</scope>
    <source>
        <strain evidence="3">JCM 32206</strain>
    </source>
</reference>
<dbReference type="Gene3D" id="1.20.1290.10">
    <property type="entry name" value="AhpD-like"/>
    <property type="match status" value="1"/>
</dbReference>
<dbReference type="InterPro" id="IPR003779">
    <property type="entry name" value="CMD-like"/>
</dbReference>
<evidence type="ECO:0000259" key="1">
    <source>
        <dbReference type="Pfam" id="PF02627"/>
    </source>
</evidence>
<sequence length="305" mass="32310">MNTGFDGTGASALRRHAPDVADAIDALVALNPPTTGEPLAALARATCATALSLPPLPVPDTGEFDAATLSDGGRAALEFAEQMSVDVSAIDDPMRSVLFAALADRSAAFVTSVYVADWTPRLRRVLDQLFGAGEDGWSAPAHWNESPTDTWPLVDAFITRVAGLGELDPVTSEVVRLRAARQHNCRICKSLRNRSALAAGADESTFDEIDDHASSAALSDRHKAALALVDAMVWQPGFIDDEVIDAIRVHFSPAQAVELVVTMMRNATNKIAVATGADAANVSDGVEIYEINRDGSMAFGLTDPR</sequence>